<dbReference type="Pfam" id="PF01551">
    <property type="entry name" value="Peptidase_M23"/>
    <property type="match status" value="1"/>
</dbReference>
<sequence length="361" mass="38505">MFRLTRYHWRYALLMVLVASAVSPVDAADPAVSSAQLYPVAFTSTSQPKAPVLRLPLACVLAEGGCVLARTTDHDPAPAVDQDYRCGPRASNDHDGTDIAVRDMSVAARTAVLAAAAGTVKATRDGMNDLGTRRQPVEALQGQDCGNGVVIDHGNGWETQYCHLRQDSLRVRTGEKVKAGQPLGLVGMSGESEFPHLHFVVRYQGRSMDPFSGTDGQTACSTTAAPLWNAEALAALPYQPSGFYHAGIASSRPDLTAARDGDYRQMPTADAPALVLWAEILAPRKDDQVHFGITAPDGATVLDQYVTLEKDQAQWFGFAGARPAGDHWPSGSYRAAVSLTQAKDGTVQTLDVPLVIAPAKP</sequence>
<dbReference type="GO" id="GO:0004222">
    <property type="term" value="F:metalloendopeptidase activity"/>
    <property type="evidence" value="ECO:0007669"/>
    <property type="project" value="TreeGrafter"/>
</dbReference>
<evidence type="ECO:0000313" key="3">
    <source>
        <dbReference type="EMBL" id="SIS69408.1"/>
    </source>
</evidence>
<dbReference type="STRING" id="80876.SAMN05421779_103140"/>
<evidence type="ECO:0000259" key="2">
    <source>
        <dbReference type="Pfam" id="PF01551"/>
    </source>
</evidence>
<keyword evidence="4" id="KW-1185">Reference proteome</keyword>
<feature type="chain" id="PRO_5013337754" evidence="1">
    <location>
        <begin position="28"/>
        <end position="361"/>
    </location>
</feature>
<dbReference type="AlphaFoldDB" id="A0A1N7L6E3"/>
<feature type="domain" description="M23ase beta-sheet core" evidence="2">
    <location>
        <begin position="94"/>
        <end position="210"/>
    </location>
</feature>
<dbReference type="PANTHER" id="PTHR21666:SF270">
    <property type="entry name" value="MUREIN HYDROLASE ACTIVATOR ENVC"/>
    <property type="match status" value="1"/>
</dbReference>
<dbReference type="EMBL" id="FTOA01000003">
    <property type="protein sequence ID" value="SIS69408.1"/>
    <property type="molecule type" value="Genomic_DNA"/>
</dbReference>
<dbReference type="Gene3D" id="2.70.70.10">
    <property type="entry name" value="Glucose Permease (Domain IIA)"/>
    <property type="match status" value="1"/>
</dbReference>
<dbReference type="OrthoDB" id="5489603at2"/>
<dbReference type="CDD" id="cd12797">
    <property type="entry name" value="M23_peptidase"/>
    <property type="match status" value="1"/>
</dbReference>
<dbReference type="InterPro" id="IPR016047">
    <property type="entry name" value="M23ase_b-sheet_dom"/>
</dbReference>
<dbReference type="PANTHER" id="PTHR21666">
    <property type="entry name" value="PEPTIDASE-RELATED"/>
    <property type="match status" value="1"/>
</dbReference>
<dbReference type="RefSeq" id="WP_084194691.1">
    <property type="nucleotide sequence ID" value="NZ_FTOA01000003.1"/>
</dbReference>
<proteinExistence type="predicted"/>
<dbReference type="SUPFAM" id="SSF51261">
    <property type="entry name" value="Duplicated hybrid motif"/>
    <property type="match status" value="1"/>
</dbReference>
<reference evidence="3 4" key="1">
    <citation type="submission" date="2017-01" db="EMBL/GenBank/DDBJ databases">
        <authorList>
            <person name="Mah S.A."/>
            <person name="Swanson W.J."/>
            <person name="Moy G.W."/>
            <person name="Vacquier V.D."/>
        </authorList>
    </citation>
    <scope>NUCLEOTIDE SEQUENCE [LARGE SCALE GENOMIC DNA]</scope>
    <source>
        <strain evidence="3 4">DSM 11589</strain>
    </source>
</reference>
<organism evidence="3 4">
    <name type="scientific">Insolitispirillum peregrinum</name>
    <dbReference type="NCBI Taxonomy" id="80876"/>
    <lineage>
        <taxon>Bacteria</taxon>
        <taxon>Pseudomonadati</taxon>
        <taxon>Pseudomonadota</taxon>
        <taxon>Alphaproteobacteria</taxon>
        <taxon>Rhodospirillales</taxon>
        <taxon>Novispirillaceae</taxon>
        <taxon>Insolitispirillum</taxon>
    </lineage>
</organism>
<dbReference type="InterPro" id="IPR050570">
    <property type="entry name" value="Cell_wall_metabolism_enzyme"/>
</dbReference>
<name>A0A1N7L6E3_9PROT</name>
<keyword evidence="1" id="KW-0732">Signal</keyword>
<accession>A0A1N7L6E3</accession>
<protein>
    <submittedName>
        <fullName evidence="3">Peptidase family M23</fullName>
    </submittedName>
</protein>
<feature type="signal peptide" evidence="1">
    <location>
        <begin position="1"/>
        <end position="27"/>
    </location>
</feature>
<evidence type="ECO:0000256" key="1">
    <source>
        <dbReference type="SAM" id="SignalP"/>
    </source>
</evidence>
<gene>
    <name evidence="3" type="ORF">SAMN05421779_103140</name>
</gene>
<dbReference type="Proteomes" id="UP000185678">
    <property type="component" value="Unassembled WGS sequence"/>
</dbReference>
<dbReference type="InterPro" id="IPR011055">
    <property type="entry name" value="Dup_hybrid_motif"/>
</dbReference>
<evidence type="ECO:0000313" key="4">
    <source>
        <dbReference type="Proteomes" id="UP000185678"/>
    </source>
</evidence>